<dbReference type="PANTHER" id="PTHR40043:SF1">
    <property type="entry name" value="UPF0719 INNER MEMBRANE PROTEIN YJFL"/>
    <property type="match status" value="1"/>
</dbReference>
<evidence type="ECO:0000256" key="6">
    <source>
        <dbReference type="ARBA" id="ARBA00023136"/>
    </source>
</evidence>
<comment type="subcellular location">
    <subcellularLocation>
        <location evidence="1">Cell membrane</location>
        <topology evidence="1">Multi-pass membrane protein</topology>
    </subcellularLocation>
</comment>
<reference evidence="8" key="1">
    <citation type="submission" date="2023-01" db="EMBL/GenBank/DDBJ databases">
        <title>Complete genome sequence of Planctobacterium marinum strain Dej080120_11.</title>
        <authorList>
            <person name="Ueki S."/>
            <person name="Maruyama F."/>
        </authorList>
    </citation>
    <scope>NUCLEOTIDE SEQUENCE</scope>
    <source>
        <strain evidence="8">Dej080120_11</strain>
    </source>
</reference>
<gene>
    <name evidence="8" type="ORF">MACH26_28990</name>
</gene>
<organism evidence="8 9">
    <name type="scientific">Planctobacterium marinum</name>
    <dbReference type="NCBI Taxonomy" id="1631968"/>
    <lineage>
        <taxon>Bacteria</taxon>
        <taxon>Pseudomonadati</taxon>
        <taxon>Pseudomonadota</taxon>
        <taxon>Gammaproteobacteria</taxon>
        <taxon>Alteromonadales</taxon>
        <taxon>Alteromonadaceae</taxon>
        <taxon>Planctobacterium</taxon>
    </lineage>
</organism>
<keyword evidence="9" id="KW-1185">Reference proteome</keyword>
<feature type="transmembrane region" description="Helical" evidence="7">
    <location>
        <begin position="241"/>
        <end position="267"/>
    </location>
</feature>
<feature type="transmembrane region" description="Helical" evidence="7">
    <location>
        <begin position="14"/>
        <end position="35"/>
    </location>
</feature>
<evidence type="ECO:0000313" key="9">
    <source>
        <dbReference type="Proteomes" id="UP001333710"/>
    </source>
</evidence>
<feature type="transmembrane region" description="Helical" evidence="7">
    <location>
        <begin position="159"/>
        <end position="182"/>
    </location>
</feature>
<dbReference type="KEGG" id="pmaw:MACH26_28990"/>
<feature type="transmembrane region" description="Helical" evidence="7">
    <location>
        <begin position="203"/>
        <end position="229"/>
    </location>
</feature>
<dbReference type="AlphaFoldDB" id="A0AA48HWX7"/>
<dbReference type="GO" id="GO:0005886">
    <property type="term" value="C:plasma membrane"/>
    <property type="evidence" value="ECO:0007669"/>
    <property type="project" value="UniProtKB-SubCell"/>
</dbReference>
<comment type="similarity">
    <text evidence="2">Belongs to the UPF0719 family.</text>
</comment>
<evidence type="ECO:0000256" key="4">
    <source>
        <dbReference type="ARBA" id="ARBA00022692"/>
    </source>
</evidence>
<protein>
    <submittedName>
        <fullName evidence="8">ATP synthase F0 subunit A</fullName>
    </submittedName>
</protein>
<proteinExistence type="inferred from homology"/>
<evidence type="ECO:0000313" key="8">
    <source>
        <dbReference type="EMBL" id="BDX07378.1"/>
    </source>
</evidence>
<feature type="transmembrane region" description="Helical" evidence="7">
    <location>
        <begin position="129"/>
        <end position="153"/>
    </location>
</feature>
<dbReference type="RefSeq" id="WP_338293370.1">
    <property type="nucleotide sequence ID" value="NZ_AP027272.1"/>
</dbReference>
<name>A0AA48HWX7_9ALTE</name>
<feature type="transmembrane region" description="Helical" evidence="7">
    <location>
        <begin position="279"/>
        <end position="300"/>
    </location>
</feature>
<keyword evidence="5 7" id="KW-1133">Transmembrane helix</keyword>
<feature type="transmembrane region" description="Helical" evidence="7">
    <location>
        <begin position="88"/>
        <end position="108"/>
    </location>
</feature>
<dbReference type="Pfam" id="PF03994">
    <property type="entry name" value="DUF350"/>
    <property type="match status" value="2"/>
</dbReference>
<dbReference type="Proteomes" id="UP001333710">
    <property type="component" value="Chromosome"/>
</dbReference>
<evidence type="ECO:0000256" key="2">
    <source>
        <dbReference type="ARBA" id="ARBA00005779"/>
    </source>
</evidence>
<keyword evidence="4 7" id="KW-0812">Transmembrane</keyword>
<evidence type="ECO:0000256" key="1">
    <source>
        <dbReference type="ARBA" id="ARBA00004651"/>
    </source>
</evidence>
<dbReference type="InterPro" id="IPR007140">
    <property type="entry name" value="DUF350"/>
</dbReference>
<keyword evidence="3" id="KW-1003">Cell membrane</keyword>
<evidence type="ECO:0000256" key="5">
    <source>
        <dbReference type="ARBA" id="ARBA00022989"/>
    </source>
</evidence>
<dbReference type="PANTHER" id="PTHR40043">
    <property type="entry name" value="UPF0719 INNER MEMBRANE PROTEIN YJFL"/>
    <property type="match status" value="1"/>
</dbReference>
<keyword evidence="6 7" id="KW-0472">Membrane</keyword>
<evidence type="ECO:0000256" key="3">
    <source>
        <dbReference type="ARBA" id="ARBA00022475"/>
    </source>
</evidence>
<feature type="transmembrane region" description="Helical" evidence="7">
    <location>
        <begin position="55"/>
        <end position="76"/>
    </location>
</feature>
<accession>A0AA48HWX7</accession>
<sequence>MSALVNLIPVSPDLWMFLVADMVIAILLLTMLRWISGRLLKAGTDNRGRANHDNYAYGISVAGRMMALAIVLSGAVETSSKGNIESSIVTMLVFGTVGILLIKIGRYAHDKIVLNRLDKDFHIKDRNTSIALVDASSSIATAIIIKSVLVWVSGFDVDAFIAIFSGFLVSQTILLAMTRIYERRFRENNRSGSLQASLTKGQLALAIQHSGHLLGTALAVTVASTLLVYNPSGYVSNLTGWLIVGLSMTLILTALVTVARLFILSNVNLVQEIDQQHNIGVASIELSMSVGIALILLGLIS</sequence>
<evidence type="ECO:0000256" key="7">
    <source>
        <dbReference type="SAM" id="Phobius"/>
    </source>
</evidence>
<dbReference type="EMBL" id="AP027272">
    <property type="protein sequence ID" value="BDX07378.1"/>
    <property type="molecule type" value="Genomic_DNA"/>
</dbReference>